<gene>
    <name evidence="6" type="ORF">Pyn_34388</name>
</gene>
<keyword evidence="2" id="KW-0863">Zinc-finger</keyword>
<organism evidence="6 7">
    <name type="scientific">Prunus yedoensis var. nudiflora</name>
    <dbReference type="NCBI Taxonomy" id="2094558"/>
    <lineage>
        <taxon>Eukaryota</taxon>
        <taxon>Viridiplantae</taxon>
        <taxon>Streptophyta</taxon>
        <taxon>Embryophyta</taxon>
        <taxon>Tracheophyta</taxon>
        <taxon>Spermatophyta</taxon>
        <taxon>Magnoliopsida</taxon>
        <taxon>eudicotyledons</taxon>
        <taxon>Gunneridae</taxon>
        <taxon>Pentapetalae</taxon>
        <taxon>rosids</taxon>
        <taxon>fabids</taxon>
        <taxon>Rosales</taxon>
        <taxon>Rosaceae</taxon>
        <taxon>Amygdaloideae</taxon>
        <taxon>Amygdaleae</taxon>
        <taxon>Prunus</taxon>
    </lineage>
</organism>
<dbReference type="GO" id="GO:0005524">
    <property type="term" value="F:ATP binding"/>
    <property type="evidence" value="ECO:0007669"/>
    <property type="project" value="InterPro"/>
</dbReference>
<dbReference type="EMBL" id="PJQY01000461">
    <property type="protein sequence ID" value="PQQ10845.1"/>
    <property type="molecule type" value="Genomic_DNA"/>
</dbReference>
<feature type="domain" description="PHD-type" evidence="5">
    <location>
        <begin position="210"/>
        <end position="248"/>
    </location>
</feature>
<dbReference type="InterPro" id="IPR013083">
    <property type="entry name" value="Znf_RING/FYVE/PHD"/>
</dbReference>
<feature type="domain" description="SNF2 N-terminal" evidence="4">
    <location>
        <begin position="112"/>
        <end position="177"/>
    </location>
</feature>
<dbReference type="InterPro" id="IPR019787">
    <property type="entry name" value="Znf_PHD-finger"/>
</dbReference>
<dbReference type="InterPro" id="IPR038718">
    <property type="entry name" value="SNF2-like_sf"/>
</dbReference>
<evidence type="ECO:0000256" key="2">
    <source>
        <dbReference type="ARBA" id="ARBA00022771"/>
    </source>
</evidence>
<dbReference type="InterPro" id="IPR052583">
    <property type="entry name" value="ATP-helicase/E3_Ub-Ligase"/>
</dbReference>
<dbReference type="Gene3D" id="3.30.40.10">
    <property type="entry name" value="Zinc/RING finger domain, C3HC4 (zinc finger)"/>
    <property type="match status" value="1"/>
</dbReference>
<evidence type="ECO:0000313" key="7">
    <source>
        <dbReference type="Proteomes" id="UP000250321"/>
    </source>
</evidence>
<dbReference type="AlphaFoldDB" id="A0A314YQZ1"/>
<dbReference type="PANTHER" id="PTHR45865">
    <property type="entry name" value="E3 UBIQUITIN-PROTEIN LIGASE SHPRH FAMILY MEMBER"/>
    <property type="match status" value="1"/>
</dbReference>
<dbReference type="Pfam" id="PF00176">
    <property type="entry name" value="SNF2-rel_dom"/>
    <property type="match status" value="1"/>
</dbReference>
<accession>A0A314YQZ1</accession>
<dbReference type="SUPFAM" id="SSF52540">
    <property type="entry name" value="P-loop containing nucleoside triphosphate hydrolases"/>
    <property type="match status" value="1"/>
</dbReference>
<dbReference type="OrthoDB" id="423559at2759"/>
<dbReference type="InterPro" id="IPR000330">
    <property type="entry name" value="SNF2_N"/>
</dbReference>
<dbReference type="Gene3D" id="3.40.50.10810">
    <property type="entry name" value="Tandem AAA-ATPase domain"/>
    <property type="match status" value="1"/>
</dbReference>
<evidence type="ECO:0000256" key="3">
    <source>
        <dbReference type="ARBA" id="ARBA00022833"/>
    </source>
</evidence>
<evidence type="ECO:0000256" key="1">
    <source>
        <dbReference type="ARBA" id="ARBA00022723"/>
    </source>
</evidence>
<sequence length="260" mass="29036">MSTIRVRVEILKSAFDACESLLDTTRQLWKKSMLNVMAWLHPEVMTSEARYRVSKSTEMEADLHTQTGEANSGPSKHARFDVAGFYEAIKPSKADAMLQDDMPDLLPELKPYQRRAAYWMVTRAGDAESLAEEEKSPGSVSLHPQNLSAYVFGGILADEMGMGKTVELLACIFAHRKSADEDNMFADSESQATEDLKVNLKRLKRERVECICGAVSENRSYKGLWVQCDVCDAWQHADCVGYSEASNGKECGKSSVLNKY</sequence>
<keyword evidence="3" id="KW-0862">Zinc</keyword>
<name>A0A314YQZ1_PRUYE</name>
<evidence type="ECO:0000313" key="6">
    <source>
        <dbReference type="EMBL" id="PQQ10845.1"/>
    </source>
</evidence>
<proteinExistence type="predicted"/>
<dbReference type="PANTHER" id="PTHR45865:SF1">
    <property type="entry name" value="E3 UBIQUITIN-PROTEIN LIGASE SHPRH"/>
    <property type="match status" value="1"/>
</dbReference>
<keyword evidence="7" id="KW-1185">Reference proteome</keyword>
<evidence type="ECO:0000259" key="5">
    <source>
        <dbReference type="Pfam" id="PF00628"/>
    </source>
</evidence>
<evidence type="ECO:0000259" key="4">
    <source>
        <dbReference type="Pfam" id="PF00176"/>
    </source>
</evidence>
<dbReference type="GO" id="GO:0008270">
    <property type="term" value="F:zinc ion binding"/>
    <property type="evidence" value="ECO:0007669"/>
    <property type="project" value="UniProtKB-KW"/>
</dbReference>
<keyword evidence="1" id="KW-0479">Metal-binding</keyword>
<protein>
    <submittedName>
        <fullName evidence="6">Uncharacterized protein</fullName>
    </submittedName>
</protein>
<dbReference type="STRING" id="2094558.A0A314YQZ1"/>
<dbReference type="InterPro" id="IPR011011">
    <property type="entry name" value="Znf_FYVE_PHD"/>
</dbReference>
<dbReference type="Proteomes" id="UP000250321">
    <property type="component" value="Unassembled WGS sequence"/>
</dbReference>
<comment type="caution">
    <text evidence="6">The sequence shown here is derived from an EMBL/GenBank/DDBJ whole genome shotgun (WGS) entry which is preliminary data.</text>
</comment>
<dbReference type="Pfam" id="PF00628">
    <property type="entry name" value="PHD"/>
    <property type="match status" value="1"/>
</dbReference>
<reference evidence="6 7" key="1">
    <citation type="submission" date="2018-02" db="EMBL/GenBank/DDBJ databases">
        <title>Draft genome of wild Prunus yedoensis var. nudiflora.</title>
        <authorList>
            <person name="Baek S."/>
            <person name="Kim J.-H."/>
            <person name="Choi K."/>
            <person name="Kim G.-B."/>
            <person name="Cho A."/>
            <person name="Jang H."/>
            <person name="Shin C.-H."/>
            <person name="Yu H.-J."/>
            <person name="Mun J.-H."/>
        </authorList>
    </citation>
    <scope>NUCLEOTIDE SEQUENCE [LARGE SCALE GENOMIC DNA]</scope>
    <source>
        <strain evidence="7">cv. Jeju island</strain>
        <tissue evidence="6">Leaf</tissue>
    </source>
</reference>
<dbReference type="SUPFAM" id="SSF57903">
    <property type="entry name" value="FYVE/PHD zinc finger"/>
    <property type="match status" value="1"/>
</dbReference>
<dbReference type="InterPro" id="IPR027417">
    <property type="entry name" value="P-loop_NTPase"/>
</dbReference>